<dbReference type="NCBIfam" id="TIGR03592">
    <property type="entry name" value="yidC_oxa1_cterm"/>
    <property type="match status" value="1"/>
</dbReference>
<feature type="transmembrane region" description="Helical" evidence="11">
    <location>
        <begin position="166"/>
        <end position="190"/>
    </location>
</feature>
<sequence>MWRAVRPFRVHYGAVRSRPGGSPQGSSLARRALSASAIRPDAGLEAGLSATVPTEPILNALGEPTFQSLGLGHAYPSGWVQSGLELIHVQSGLPWWVNIVTATCLLRFLLFPIVVNAQRSMAAMHNVMPQVKQAQAKILNASDRKAGQAASQEYQRILKDNKVSPLGPFGPMLIQGGCFTSMFFGIRGMANQPVESMQSQGILWFTDLTVADPLLVLPVVTAGSLFLFIYSNAEIDSGAMGQTVRKVMLALPVLSIPAMCFFPAALNLYWLTNNILTIGQAMLIKLPAVRTQLGIPARREYTPQEAEIVASFLPRAKPKEESLSSSTHQPLKGQIQDFTDIEKRVKASQAARRRKQS</sequence>
<dbReference type="GO" id="GO:0032979">
    <property type="term" value="P:protein insertion into mitochondrial inner membrane from matrix"/>
    <property type="evidence" value="ECO:0007669"/>
    <property type="project" value="TreeGrafter"/>
</dbReference>
<reference evidence="13 14" key="1">
    <citation type="journal article" date="2018" name="Nat. Ecol. Evol.">
        <title>Genomic signatures of mitonuclear coevolution across populations of Tigriopus californicus.</title>
        <authorList>
            <person name="Barreto F.S."/>
            <person name="Watson E.T."/>
            <person name="Lima T.G."/>
            <person name="Willett C.S."/>
            <person name="Edmands S."/>
            <person name="Li W."/>
            <person name="Burton R.S."/>
        </authorList>
    </citation>
    <scope>NUCLEOTIDE SEQUENCE [LARGE SCALE GENOMIC DNA]</scope>
    <source>
        <strain evidence="13 14">San Diego</strain>
    </source>
</reference>
<evidence type="ECO:0000256" key="10">
    <source>
        <dbReference type="SAM" id="MobiDB-lite"/>
    </source>
</evidence>
<evidence type="ECO:0000256" key="11">
    <source>
        <dbReference type="SAM" id="Phobius"/>
    </source>
</evidence>
<evidence type="ECO:0000256" key="7">
    <source>
        <dbReference type="ARBA" id="ARBA00023128"/>
    </source>
</evidence>
<feature type="transmembrane region" description="Helical" evidence="11">
    <location>
        <begin position="95"/>
        <end position="115"/>
    </location>
</feature>
<accession>A0A553N9Q0</accession>
<evidence type="ECO:0000256" key="6">
    <source>
        <dbReference type="ARBA" id="ARBA00022989"/>
    </source>
</evidence>
<evidence type="ECO:0000256" key="1">
    <source>
        <dbReference type="ARBA" id="ARBA00004448"/>
    </source>
</evidence>
<dbReference type="AlphaFoldDB" id="A0A553N9Q0"/>
<keyword evidence="4" id="KW-0999">Mitochondrion inner membrane</keyword>
<dbReference type="CDD" id="cd20069">
    <property type="entry name" value="5TM_Oxa1-like"/>
    <property type="match status" value="1"/>
</dbReference>
<comment type="caution">
    <text evidence="13">The sequence shown here is derived from an EMBL/GenBank/DDBJ whole genome shotgun (WGS) entry which is preliminary data.</text>
</comment>
<feature type="transmembrane region" description="Helical" evidence="11">
    <location>
        <begin position="249"/>
        <end position="271"/>
    </location>
</feature>
<evidence type="ECO:0000256" key="4">
    <source>
        <dbReference type="ARBA" id="ARBA00022792"/>
    </source>
</evidence>
<dbReference type="Proteomes" id="UP000318571">
    <property type="component" value="Chromosome 8"/>
</dbReference>
<dbReference type="PANTHER" id="PTHR12428:SF66">
    <property type="entry name" value="MITOCHONDRIAL INNER MEMBRANE PROTEIN OXA1L"/>
    <property type="match status" value="1"/>
</dbReference>
<keyword evidence="5" id="KW-0809">Transit peptide</keyword>
<keyword evidence="6 11" id="KW-1133">Transmembrane helix</keyword>
<dbReference type="OrthoDB" id="2148490at2759"/>
<name>A0A553N9Q0_TIGCA</name>
<keyword evidence="3 9" id="KW-0812">Transmembrane</keyword>
<keyword evidence="8 11" id="KW-0472">Membrane</keyword>
<dbReference type="Pfam" id="PF02096">
    <property type="entry name" value="60KD_IMP"/>
    <property type="match status" value="1"/>
</dbReference>
<protein>
    <recommendedName>
        <fullName evidence="12">Membrane insertase YidC/Oxa/ALB C-terminal domain-containing protein</fullName>
    </recommendedName>
</protein>
<evidence type="ECO:0000259" key="12">
    <source>
        <dbReference type="Pfam" id="PF02096"/>
    </source>
</evidence>
<feature type="transmembrane region" description="Helical" evidence="11">
    <location>
        <begin position="210"/>
        <end position="229"/>
    </location>
</feature>
<comment type="subcellular location">
    <subcellularLocation>
        <location evidence="9">Membrane</location>
        <topology evidence="9">Multi-pass membrane protein</topology>
    </subcellularLocation>
    <subcellularLocation>
        <location evidence="1">Mitochondrion inner membrane</location>
        <topology evidence="1">Multi-pass membrane protein</topology>
    </subcellularLocation>
</comment>
<gene>
    <name evidence="13" type="ORF">TCAL_16243</name>
</gene>
<evidence type="ECO:0000313" key="13">
    <source>
        <dbReference type="EMBL" id="TRY62174.1"/>
    </source>
</evidence>
<organism evidence="13 14">
    <name type="scientific">Tigriopus californicus</name>
    <name type="common">Marine copepod</name>
    <dbReference type="NCBI Taxonomy" id="6832"/>
    <lineage>
        <taxon>Eukaryota</taxon>
        <taxon>Metazoa</taxon>
        <taxon>Ecdysozoa</taxon>
        <taxon>Arthropoda</taxon>
        <taxon>Crustacea</taxon>
        <taxon>Multicrustacea</taxon>
        <taxon>Hexanauplia</taxon>
        <taxon>Copepoda</taxon>
        <taxon>Harpacticoida</taxon>
        <taxon>Harpacticidae</taxon>
        <taxon>Tigriopus</taxon>
    </lineage>
</organism>
<evidence type="ECO:0000256" key="8">
    <source>
        <dbReference type="ARBA" id="ARBA00023136"/>
    </source>
</evidence>
<dbReference type="InterPro" id="IPR001708">
    <property type="entry name" value="YidC/ALB3/OXA1/COX18"/>
</dbReference>
<evidence type="ECO:0000313" key="14">
    <source>
        <dbReference type="Proteomes" id="UP000318571"/>
    </source>
</evidence>
<dbReference type="InterPro" id="IPR028055">
    <property type="entry name" value="YidC/Oxa/ALB_C"/>
</dbReference>
<keyword evidence="7" id="KW-0496">Mitochondrion</keyword>
<comment type="similarity">
    <text evidence="2 9">Belongs to the OXA1/ALB3/YidC family.</text>
</comment>
<keyword evidence="14" id="KW-1185">Reference proteome</keyword>
<proteinExistence type="inferred from homology"/>
<feature type="domain" description="Membrane insertase YidC/Oxa/ALB C-terminal" evidence="12">
    <location>
        <begin position="95"/>
        <end position="285"/>
    </location>
</feature>
<evidence type="ECO:0000256" key="9">
    <source>
        <dbReference type="RuleBase" id="RU003945"/>
    </source>
</evidence>
<dbReference type="PANTHER" id="PTHR12428">
    <property type="entry name" value="OXA1"/>
    <property type="match status" value="1"/>
</dbReference>
<evidence type="ECO:0000256" key="5">
    <source>
        <dbReference type="ARBA" id="ARBA00022946"/>
    </source>
</evidence>
<dbReference type="GO" id="GO:0032977">
    <property type="term" value="F:membrane insertase activity"/>
    <property type="evidence" value="ECO:0007669"/>
    <property type="project" value="InterPro"/>
</dbReference>
<feature type="region of interest" description="Disordered" evidence="10">
    <location>
        <begin position="319"/>
        <end position="338"/>
    </location>
</feature>
<evidence type="ECO:0000256" key="2">
    <source>
        <dbReference type="ARBA" id="ARBA00009877"/>
    </source>
</evidence>
<dbReference type="OMA" id="PWWVSII"/>
<evidence type="ECO:0000256" key="3">
    <source>
        <dbReference type="ARBA" id="ARBA00022692"/>
    </source>
</evidence>
<dbReference type="GO" id="GO:0005743">
    <property type="term" value="C:mitochondrial inner membrane"/>
    <property type="evidence" value="ECO:0007669"/>
    <property type="project" value="UniProtKB-SubCell"/>
</dbReference>
<dbReference type="EMBL" id="VCGU01000459">
    <property type="protein sequence ID" value="TRY62174.1"/>
    <property type="molecule type" value="Genomic_DNA"/>
</dbReference>
<dbReference type="STRING" id="6832.A0A553N9Q0"/>